<evidence type="ECO:0000313" key="2">
    <source>
        <dbReference type="EMBL" id="POZ50832.1"/>
    </source>
</evidence>
<dbReference type="EMBL" id="PGFZ01000008">
    <property type="protein sequence ID" value="POZ50832.1"/>
    <property type="molecule type" value="Genomic_DNA"/>
</dbReference>
<evidence type="ECO:0000313" key="3">
    <source>
        <dbReference type="Proteomes" id="UP000237423"/>
    </source>
</evidence>
<gene>
    <name evidence="2" type="ORF">AADEFJLK_03303</name>
</gene>
<feature type="signal peptide" evidence="1">
    <location>
        <begin position="1"/>
        <end position="19"/>
    </location>
</feature>
<dbReference type="AlphaFoldDB" id="A0A2S5CJB6"/>
<protein>
    <recommendedName>
        <fullName evidence="4">Phosphate ABC transporter substrate-binding protein</fullName>
    </recommendedName>
</protein>
<organism evidence="2 3">
    <name type="scientific">Methylovulum psychrotolerans</name>
    <dbReference type="NCBI Taxonomy" id="1704499"/>
    <lineage>
        <taxon>Bacteria</taxon>
        <taxon>Pseudomonadati</taxon>
        <taxon>Pseudomonadota</taxon>
        <taxon>Gammaproteobacteria</taxon>
        <taxon>Methylococcales</taxon>
        <taxon>Methylococcaceae</taxon>
        <taxon>Methylovulum</taxon>
    </lineage>
</organism>
<name>A0A2S5CJB6_9GAMM</name>
<reference evidence="2 3" key="1">
    <citation type="submission" date="2017-11" db="EMBL/GenBank/DDBJ databases">
        <title>Draft Genome Sequence of Methylobacter psychrotolerans Sph1T, an Obligate Methanotroph from Low-Temperature Environments.</title>
        <authorList>
            <person name="Oshkin I.Y."/>
            <person name="Miroshnikov K."/>
            <person name="Belova S.E."/>
            <person name="Korzhenkov A."/>
            <person name="Toshchakov S.V."/>
            <person name="Dedysh S.N."/>
        </authorList>
    </citation>
    <scope>NUCLEOTIDE SEQUENCE [LARGE SCALE GENOMIC DNA]</scope>
    <source>
        <strain evidence="2 3">Sph1</strain>
    </source>
</reference>
<evidence type="ECO:0008006" key="4">
    <source>
        <dbReference type="Google" id="ProtNLM"/>
    </source>
</evidence>
<proteinExistence type="predicted"/>
<dbReference type="Proteomes" id="UP000237423">
    <property type="component" value="Unassembled WGS sequence"/>
</dbReference>
<dbReference type="SUPFAM" id="SSF53850">
    <property type="entry name" value="Periplasmic binding protein-like II"/>
    <property type="match status" value="1"/>
</dbReference>
<feature type="chain" id="PRO_5015429221" description="Phosphate ABC transporter substrate-binding protein" evidence="1">
    <location>
        <begin position="20"/>
        <end position="136"/>
    </location>
</feature>
<accession>A0A2S5CJB6</accession>
<dbReference type="RefSeq" id="WP_170065141.1">
    <property type="nucleotide sequence ID" value="NZ_CP022129.1"/>
</dbReference>
<evidence type="ECO:0000256" key="1">
    <source>
        <dbReference type="SAM" id="SignalP"/>
    </source>
</evidence>
<comment type="caution">
    <text evidence="2">The sequence shown here is derived from an EMBL/GenBank/DDBJ whole genome shotgun (WGS) entry which is preliminary data.</text>
</comment>
<keyword evidence="1" id="KW-0732">Signal</keyword>
<sequence length="136" mass="15272">MKKLLLSLVLAFPIPSAQAELVVITHISNNLNNLTAKQVQDIFMGRTRLFPNGKFALPIDQSSPLRAEFYQKLTARPVEQINAYWARIMFTGQASPPQQLPDDKAVLQTVRENEGAIGYIDKTHVDNTVHILLPLH</sequence>
<dbReference type="Gene3D" id="3.40.190.10">
    <property type="entry name" value="Periplasmic binding protein-like II"/>
    <property type="match status" value="1"/>
</dbReference>